<feature type="domain" description="Alcohol dehydrogenase-like N-terminal" evidence="8">
    <location>
        <begin position="25"/>
        <end position="153"/>
    </location>
</feature>
<dbReference type="PANTHER" id="PTHR42813">
    <property type="entry name" value="ZINC-TYPE ALCOHOL DEHYDROGENASE-LIKE"/>
    <property type="match status" value="1"/>
</dbReference>
<accession>A0A017HVA9</accession>
<dbReference type="Pfam" id="PF08240">
    <property type="entry name" value="ADH_N"/>
    <property type="match status" value="1"/>
</dbReference>
<keyword evidence="4" id="KW-0560">Oxidoreductase</keyword>
<keyword evidence="2 5" id="KW-0479">Metal-binding</keyword>
<evidence type="ECO:0000259" key="7">
    <source>
        <dbReference type="Pfam" id="PF00107"/>
    </source>
</evidence>
<dbReference type="InterPro" id="IPR011032">
    <property type="entry name" value="GroES-like_sf"/>
</dbReference>
<dbReference type="GO" id="GO:0008270">
    <property type="term" value="F:zinc ion binding"/>
    <property type="evidence" value="ECO:0007669"/>
    <property type="project" value="InterPro"/>
</dbReference>
<dbReference type="SUPFAM" id="SSF50129">
    <property type="entry name" value="GroES-like"/>
    <property type="match status" value="1"/>
</dbReference>
<protein>
    <submittedName>
        <fullName evidence="9">Threonine dehydrogenase</fullName>
    </submittedName>
</protein>
<dbReference type="STRING" id="442562.Rumeso_00099"/>
<feature type="region of interest" description="Disordered" evidence="6">
    <location>
        <begin position="407"/>
        <end position="426"/>
    </location>
</feature>
<dbReference type="CDD" id="cd08283">
    <property type="entry name" value="FDH_like_1"/>
    <property type="match status" value="1"/>
</dbReference>
<dbReference type="PATRIC" id="fig|442562.3.peg.100"/>
<dbReference type="Gene3D" id="3.90.180.10">
    <property type="entry name" value="Medium-chain alcohol dehydrogenases, catalytic domain"/>
    <property type="match status" value="1"/>
</dbReference>
<dbReference type="PROSITE" id="PS00059">
    <property type="entry name" value="ADH_ZINC"/>
    <property type="match status" value="1"/>
</dbReference>
<keyword evidence="10" id="KW-1185">Reference proteome</keyword>
<evidence type="ECO:0000259" key="8">
    <source>
        <dbReference type="Pfam" id="PF08240"/>
    </source>
</evidence>
<dbReference type="Pfam" id="PF00107">
    <property type="entry name" value="ADH_zinc_N"/>
    <property type="match status" value="1"/>
</dbReference>
<evidence type="ECO:0000256" key="6">
    <source>
        <dbReference type="SAM" id="MobiDB-lite"/>
    </source>
</evidence>
<dbReference type="InterPro" id="IPR036291">
    <property type="entry name" value="NAD(P)-bd_dom_sf"/>
</dbReference>
<dbReference type="EMBL" id="AOSK01000005">
    <property type="protein sequence ID" value="EYD78270.1"/>
    <property type="molecule type" value="Genomic_DNA"/>
</dbReference>
<dbReference type="Gene3D" id="3.40.50.720">
    <property type="entry name" value="NAD(P)-binding Rossmann-like Domain"/>
    <property type="match status" value="1"/>
</dbReference>
<dbReference type="Proteomes" id="UP000019666">
    <property type="component" value="Unassembled WGS sequence"/>
</dbReference>
<organism evidence="9 10">
    <name type="scientific">Rubellimicrobium mesophilum DSM 19309</name>
    <dbReference type="NCBI Taxonomy" id="442562"/>
    <lineage>
        <taxon>Bacteria</taxon>
        <taxon>Pseudomonadati</taxon>
        <taxon>Pseudomonadota</taxon>
        <taxon>Alphaproteobacteria</taxon>
        <taxon>Rhodobacterales</taxon>
        <taxon>Roseobacteraceae</taxon>
        <taxon>Rubellimicrobium</taxon>
    </lineage>
</organism>
<feature type="domain" description="Alcohol dehydrogenase-like C-terminal" evidence="7">
    <location>
        <begin position="197"/>
        <end position="264"/>
    </location>
</feature>
<dbReference type="AlphaFoldDB" id="A0A017HVA9"/>
<gene>
    <name evidence="9" type="ORF">Rumeso_00099</name>
</gene>
<evidence type="ECO:0000256" key="5">
    <source>
        <dbReference type="RuleBase" id="RU361277"/>
    </source>
</evidence>
<evidence type="ECO:0000256" key="2">
    <source>
        <dbReference type="ARBA" id="ARBA00022723"/>
    </source>
</evidence>
<proteinExistence type="inferred from homology"/>
<evidence type="ECO:0000256" key="4">
    <source>
        <dbReference type="ARBA" id="ARBA00023002"/>
    </source>
</evidence>
<evidence type="ECO:0000256" key="3">
    <source>
        <dbReference type="ARBA" id="ARBA00022833"/>
    </source>
</evidence>
<dbReference type="InterPro" id="IPR013149">
    <property type="entry name" value="ADH-like_C"/>
</dbReference>
<evidence type="ECO:0000313" key="9">
    <source>
        <dbReference type="EMBL" id="EYD78270.1"/>
    </source>
</evidence>
<comment type="similarity">
    <text evidence="5">Belongs to the zinc-containing alcohol dehydrogenase family.</text>
</comment>
<comment type="cofactor">
    <cofactor evidence="1 5">
        <name>Zn(2+)</name>
        <dbReference type="ChEBI" id="CHEBI:29105"/>
    </cofactor>
</comment>
<name>A0A017HVA9_9RHOB</name>
<dbReference type="GO" id="GO:0016491">
    <property type="term" value="F:oxidoreductase activity"/>
    <property type="evidence" value="ECO:0007669"/>
    <property type="project" value="UniProtKB-KW"/>
</dbReference>
<dbReference type="InterPro" id="IPR002328">
    <property type="entry name" value="ADH_Zn_CS"/>
</dbReference>
<evidence type="ECO:0000256" key="1">
    <source>
        <dbReference type="ARBA" id="ARBA00001947"/>
    </source>
</evidence>
<evidence type="ECO:0000313" key="10">
    <source>
        <dbReference type="Proteomes" id="UP000019666"/>
    </source>
</evidence>
<dbReference type="PANTHER" id="PTHR42813:SF2">
    <property type="entry name" value="DEHYDROGENASE, ZINC-CONTAINING, PUTATIVE (AFU_ORTHOLOGUE AFUA_2G02810)-RELATED"/>
    <property type="match status" value="1"/>
</dbReference>
<dbReference type="InterPro" id="IPR013154">
    <property type="entry name" value="ADH-like_N"/>
</dbReference>
<dbReference type="HOGENOM" id="CLU_026673_11_3_5"/>
<dbReference type="OrthoDB" id="9809185at2"/>
<keyword evidence="3 5" id="KW-0862">Zinc</keyword>
<sequence>MRALTYHGKHDVRVDTHPDPQIVNPRDAIIEITSTAICGSDLHLYDGVIPAVLKGDILGHEFMGRVVEVGPSSTLQVGQRVIVPFTISCGQCFHCRNQEFSHCDNSNPAEKQDMSESLYGHPMSGLFGYSHMTGGYPGGQAEYVRVPFSDVGPLVVPDHLEDEKVLFLTDILSTGWMAADQATVEPGDTIVVWGAGPVGLFAAQSAVVMGAEQVISIDHHPHRLELARQIGAKVIDYTQTNVLEALLEMTGGQGPDAVIDAVGMESHGFENFNPIDTLKQKVGMGADRIGVLRQAILAVRKGGRVSVPGVYGGFSDKFPTGALMEKGLTLRTGQTHVQRYYRDLLKRIEEGQIDTTFLISHTMSLEDAAQGYKNFAYNQNEWTKVVLKPKWAKGRQEAGRANIANRAGLSSAPGSVPAGSGAVVDA</sequence>
<reference evidence="9 10" key="1">
    <citation type="submission" date="2013-02" db="EMBL/GenBank/DDBJ databases">
        <authorList>
            <person name="Fiebig A."/>
            <person name="Goeker M."/>
            <person name="Klenk H.-P.P."/>
        </authorList>
    </citation>
    <scope>NUCLEOTIDE SEQUENCE [LARGE SCALE GENOMIC DNA]</scope>
    <source>
        <strain evidence="9 10">DSM 19309</strain>
    </source>
</reference>
<dbReference type="SUPFAM" id="SSF51735">
    <property type="entry name" value="NAD(P)-binding Rossmann-fold domains"/>
    <property type="match status" value="1"/>
</dbReference>
<dbReference type="RefSeq" id="WP_082484413.1">
    <property type="nucleotide sequence ID" value="NZ_KK088615.1"/>
</dbReference>
<comment type="caution">
    <text evidence="9">The sequence shown here is derived from an EMBL/GenBank/DDBJ whole genome shotgun (WGS) entry which is preliminary data.</text>
</comment>